<keyword evidence="7" id="KW-0406">Ion transport</keyword>
<dbReference type="GO" id="GO:0005886">
    <property type="term" value="C:plasma membrane"/>
    <property type="evidence" value="ECO:0007669"/>
    <property type="project" value="TreeGrafter"/>
</dbReference>
<organism evidence="11 12">
    <name type="scientific">Venturia nashicola</name>
    <dbReference type="NCBI Taxonomy" id="86259"/>
    <lineage>
        <taxon>Eukaryota</taxon>
        <taxon>Fungi</taxon>
        <taxon>Dikarya</taxon>
        <taxon>Ascomycota</taxon>
        <taxon>Pezizomycotina</taxon>
        <taxon>Dothideomycetes</taxon>
        <taxon>Pleosporomycetidae</taxon>
        <taxon>Venturiales</taxon>
        <taxon>Venturiaceae</taxon>
        <taxon>Venturia</taxon>
    </lineage>
</organism>
<dbReference type="PANTHER" id="PTHR32361:SF12">
    <property type="entry name" value="PUTATIVE (AFU_ORTHOLOGUE AFUA_1G14340)-RELATED"/>
    <property type="match status" value="1"/>
</dbReference>
<dbReference type="InterPro" id="IPR051410">
    <property type="entry name" value="Ferric/Cupric_Reductase"/>
</dbReference>
<evidence type="ECO:0000256" key="9">
    <source>
        <dbReference type="SAM" id="Phobius"/>
    </source>
</evidence>
<gene>
    <name evidence="11" type="ORF">E6O75_ATG10584</name>
</gene>
<dbReference type="InterPro" id="IPR039261">
    <property type="entry name" value="FNR_nucleotide-bd"/>
</dbReference>
<dbReference type="SFLD" id="SFLDS00052">
    <property type="entry name" value="Ferric_Reductase_Domain"/>
    <property type="match status" value="1"/>
</dbReference>
<evidence type="ECO:0000259" key="10">
    <source>
        <dbReference type="PROSITE" id="PS51384"/>
    </source>
</evidence>
<feature type="transmembrane region" description="Helical" evidence="9">
    <location>
        <begin position="210"/>
        <end position="229"/>
    </location>
</feature>
<keyword evidence="12" id="KW-1185">Reference proteome</keyword>
<dbReference type="PROSITE" id="PS51384">
    <property type="entry name" value="FAD_FR"/>
    <property type="match status" value="1"/>
</dbReference>
<feature type="transmembrane region" description="Helical" evidence="9">
    <location>
        <begin position="312"/>
        <end position="333"/>
    </location>
</feature>
<dbReference type="InterPro" id="IPR013121">
    <property type="entry name" value="Fe_red_NAD-bd_6"/>
</dbReference>
<dbReference type="SUPFAM" id="SSF52343">
    <property type="entry name" value="Ferredoxin reductase-like, C-terminal NADP-linked domain"/>
    <property type="match status" value="1"/>
</dbReference>
<dbReference type="EMBL" id="SNSC02000015">
    <property type="protein sequence ID" value="TID17939.1"/>
    <property type="molecule type" value="Genomic_DNA"/>
</dbReference>
<keyword evidence="8 9" id="KW-0472">Membrane</keyword>
<keyword evidence="6" id="KW-0560">Oxidoreductase</keyword>
<dbReference type="AlphaFoldDB" id="A0A4Z1P1K0"/>
<evidence type="ECO:0000256" key="6">
    <source>
        <dbReference type="ARBA" id="ARBA00023002"/>
    </source>
</evidence>
<comment type="caution">
    <text evidence="11">The sequence shown here is derived from an EMBL/GenBank/DDBJ whole genome shotgun (WGS) entry which is preliminary data.</text>
</comment>
<dbReference type="SFLD" id="SFLDG01168">
    <property type="entry name" value="Ferric_reductase_subgroup_(FRE"/>
    <property type="match status" value="1"/>
</dbReference>
<dbReference type="PANTHER" id="PTHR32361">
    <property type="entry name" value="FERRIC/CUPRIC REDUCTASE TRANSMEMBRANE COMPONENT"/>
    <property type="match status" value="1"/>
</dbReference>
<evidence type="ECO:0000256" key="3">
    <source>
        <dbReference type="ARBA" id="ARBA00022448"/>
    </source>
</evidence>
<dbReference type="Proteomes" id="UP000298493">
    <property type="component" value="Unassembled WGS sequence"/>
</dbReference>
<evidence type="ECO:0000256" key="5">
    <source>
        <dbReference type="ARBA" id="ARBA00022989"/>
    </source>
</evidence>
<dbReference type="GO" id="GO:0015677">
    <property type="term" value="P:copper ion import"/>
    <property type="evidence" value="ECO:0007669"/>
    <property type="project" value="TreeGrafter"/>
</dbReference>
<feature type="transmembrane region" description="Helical" evidence="9">
    <location>
        <begin position="282"/>
        <end position="300"/>
    </location>
</feature>
<evidence type="ECO:0000256" key="4">
    <source>
        <dbReference type="ARBA" id="ARBA00022692"/>
    </source>
</evidence>
<dbReference type="GO" id="GO:0006826">
    <property type="term" value="P:iron ion transport"/>
    <property type="evidence" value="ECO:0007669"/>
    <property type="project" value="TreeGrafter"/>
</dbReference>
<evidence type="ECO:0000313" key="12">
    <source>
        <dbReference type="Proteomes" id="UP000298493"/>
    </source>
</evidence>
<dbReference type="OrthoDB" id="4494341at2759"/>
<dbReference type="Pfam" id="PF01794">
    <property type="entry name" value="Ferric_reduct"/>
    <property type="match status" value="1"/>
</dbReference>
<dbReference type="CDD" id="cd06186">
    <property type="entry name" value="NOX_Duox_like_FAD_NADP"/>
    <property type="match status" value="1"/>
</dbReference>
<keyword evidence="4 9" id="KW-0812">Transmembrane</keyword>
<evidence type="ECO:0000256" key="1">
    <source>
        <dbReference type="ARBA" id="ARBA00004141"/>
    </source>
</evidence>
<dbReference type="Gene3D" id="3.40.50.80">
    <property type="entry name" value="Nucleotide-binding domain of ferredoxin-NADP reductase (FNR) module"/>
    <property type="match status" value="1"/>
</dbReference>
<dbReference type="Pfam" id="PF08030">
    <property type="entry name" value="NAD_binding_6"/>
    <property type="match status" value="1"/>
</dbReference>
<sequence>MPSVAVPQALDRRADNDSIIADGHTGFSSLFPFSTGLHGVDQDSNYFYAQILGLSFVGLLVFTLTLRWAKMMIAHFRHMAVLSNTDRQAFWAENKTNWWPSLKKHLLYAPLKSNRHNREIQLTSAISMGTIPSRGHCLILAMYFITNIAYCLVLPYQNPDKRYVWVQLRGRTGMLAALNIIPTVLFALRNNPLIWMLQTPYDTFNLLHRWIGRIFIAESILHTAAWMRVTTLQNGDKLETIKMGLTTGPHGPSFSCGLVAVIILVIIGIQSVGPLRHAFYETFLNAHKILVVGALVGVFMHLKLDSLPQLPWINLVFSLWIGEYICRIFHIVYRNYSRQKGITHVKVEALEADACRVTFDLARPWTPRSGCHVHIYIPSISILAGFNSHPFSVAWDTVRPVAIKEKEEDDELPQYDEKEINYDRKEKLQGTISLVIRARTGFTKALYEKASSQPGGVLHTRGAVEGPYGGHEKLNSYGTVILFAGGVGITHQVTYVRDLVRGAHDGTTASRKVILVWSVPNTESLEWVRPWMDEILKMPGRRHVLKIMLFITKPRNHMEVVSGTGTVQMFPGRCNPQTVLDKEISERVGAVAVTVCGPGAFADGVRKAARARVHVGVVDFVEEAFTY</sequence>
<proteinExistence type="inferred from homology"/>
<keyword evidence="5 9" id="KW-1133">Transmembrane helix</keyword>
<dbReference type="STRING" id="86259.A0A4Z1P1K0"/>
<feature type="transmembrane region" description="Helical" evidence="9">
    <location>
        <begin position="168"/>
        <end position="189"/>
    </location>
</feature>
<dbReference type="GO" id="GO:0006879">
    <property type="term" value="P:intracellular iron ion homeostasis"/>
    <property type="evidence" value="ECO:0007669"/>
    <property type="project" value="TreeGrafter"/>
</dbReference>
<feature type="transmembrane region" description="Helical" evidence="9">
    <location>
        <begin position="47"/>
        <end position="69"/>
    </location>
</feature>
<dbReference type="GO" id="GO:0000293">
    <property type="term" value="F:ferric-chelate reductase activity"/>
    <property type="evidence" value="ECO:0007669"/>
    <property type="project" value="UniProtKB-ARBA"/>
</dbReference>
<feature type="transmembrane region" description="Helical" evidence="9">
    <location>
        <begin position="137"/>
        <end position="156"/>
    </location>
</feature>
<dbReference type="InterPro" id="IPR017927">
    <property type="entry name" value="FAD-bd_FR_type"/>
</dbReference>
<comment type="subcellular location">
    <subcellularLocation>
        <location evidence="1">Membrane</location>
        <topology evidence="1">Multi-pass membrane protein</topology>
    </subcellularLocation>
</comment>
<evidence type="ECO:0000256" key="8">
    <source>
        <dbReference type="ARBA" id="ARBA00023136"/>
    </source>
</evidence>
<dbReference type="InterPro" id="IPR013130">
    <property type="entry name" value="Fe3_Rdtase_TM_dom"/>
</dbReference>
<accession>A0A4Z1P1K0</accession>
<evidence type="ECO:0000313" key="11">
    <source>
        <dbReference type="EMBL" id="TID17939.1"/>
    </source>
</evidence>
<protein>
    <submittedName>
        <fullName evidence="11">Ferric reductase transmembrane component 1</fullName>
    </submittedName>
</protein>
<comment type="similarity">
    <text evidence="2">Belongs to the ferric reductase (FRE) family.</text>
</comment>
<evidence type="ECO:0000256" key="7">
    <source>
        <dbReference type="ARBA" id="ARBA00023065"/>
    </source>
</evidence>
<name>A0A4Z1P1K0_9PEZI</name>
<keyword evidence="3" id="KW-0813">Transport</keyword>
<feature type="transmembrane region" description="Helical" evidence="9">
    <location>
        <begin position="249"/>
        <end position="270"/>
    </location>
</feature>
<evidence type="ECO:0000256" key="2">
    <source>
        <dbReference type="ARBA" id="ARBA00006278"/>
    </source>
</evidence>
<feature type="domain" description="FAD-binding FR-type" evidence="10">
    <location>
        <begin position="337"/>
        <end position="474"/>
    </location>
</feature>
<reference evidence="11 12" key="1">
    <citation type="submission" date="2019-04" db="EMBL/GenBank/DDBJ databases">
        <title>High contiguity whole genome sequence and gene annotation resource for two Venturia nashicola isolates.</title>
        <authorList>
            <person name="Prokchorchik M."/>
            <person name="Won K."/>
            <person name="Lee Y."/>
            <person name="Choi E.D."/>
            <person name="Segonzac C."/>
            <person name="Sohn K.H."/>
        </authorList>
    </citation>
    <scope>NUCLEOTIDE SEQUENCE [LARGE SCALE GENOMIC DNA]</scope>
    <source>
        <strain evidence="11 12">PRI2</strain>
    </source>
</reference>